<dbReference type="OrthoDB" id="2505440at2759"/>
<keyword evidence="3" id="KW-1185">Reference proteome</keyword>
<reference evidence="2 3" key="1">
    <citation type="submission" date="2017-06" db="EMBL/GenBank/DDBJ databases">
        <title>Ant-infecting Ophiocordyceps genomes reveal a high diversity of potential behavioral manipulation genes and a possible major role for enterotoxins.</title>
        <authorList>
            <person name="De Bekker C."/>
            <person name="Evans H.C."/>
            <person name="Brachmann A."/>
            <person name="Hughes D.P."/>
        </authorList>
    </citation>
    <scope>NUCLEOTIDE SEQUENCE [LARGE SCALE GENOMIC DNA]</scope>
    <source>
        <strain evidence="2 3">Map64</strain>
    </source>
</reference>
<evidence type="ECO:0000256" key="1">
    <source>
        <dbReference type="SAM" id="MobiDB-lite"/>
    </source>
</evidence>
<dbReference type="AlphaFoldDB" id="A0A2C5Y105"/>
<accession>A0A2C5Y105</accession>
<comment type="caution">
    <text evidence="2">The sequence shown here is derived from an EMBL/GenBank/DDBJ whole genome shotgun (WGS) entry which is preliminary data.</text>
</comment>
<dbReference type="STRING" id="1399860.A0A2C5Y105"/>
<feature type="region of interest" description="Disordered" evidence="1">
    <location>
        <begin position="102"/>
        <end position="136"/>
    </location>
</feature>
<proteinExistence type="predicted"/>
<feature type="region of interest" description="Disordered" evidence="1">
    <location>
        <begin position="1"/>
        <end position="46"/>
    </location>
</feature>
<organism evidence="2 3">
    <name type="scientific">Ophiocordyceps australis</name>
    <dbReference type="NCBI Taxonomy" id="1399860"/>
    <lineage>
        <taxon>Eukaryota</taxon>
        <taxon>Fungi</taxon>
        <taxon>Dikarya</taxon>
        <taxon>Ascomycota</taxon>
        <taxon>Pezizomycotina</taxon>
        <taxon>Sordariomycetes</taxon>
        <taxon>Hypocreomycetidae</taxon>
        <taxon>Hypocreales</taxon>
        <taxon>Ophiocordycipitaceae</taxon>
        <taxon>Ophiocordyceps</taxon>
    </lineage>
</organism>
<dbReference type="GO" id="GO:0006355">
    <property type="term" value="P:regulation of DNA-templated transcription"/>
    <property type="evidence" value="ECO:0007669"/>
    <property type="project" value="InterPro"/>
</dbReference>
<protein>
    <recommendedName>
        <fullName evidence="4">Transcriptional coactivator p15 (PC4) C-terminal domain-containing protein</fullName>
    </recommendedName>
</protein>
<dbReference type="GO" id="GO:0003677">
    <property type="term" value="F:DNA binding"/>
    <property type="evidence" value="ECO:0007669"/>
    <property type="project" value="InterPro"/>
</dbReference>
<evidence type="ECO:0000313" key="3">
    <source>
        <dbReference type="Proteomes" id="UP000226192"/>
    </source>
</evidence>
<evidence type="ECO:0008006" key="4">
    <source>
        <dbReference type="Google" id="ProtNLM"/>
    </source>
</evidence>
<dbReference type="InterPro" id="IPR009044">
    <property type="entry name" value="ssDNA-bd_transcriptional_reg"/>
</dbReference>
<evidence type="ECO:0000313" key="2">
    <source>
        <dbReference type="EMBL" id="PHH62367.1"/>
    </source>
</evidence>
<dbReference type="Proteomes" id="UP000226192">
    <property type="component" value="Unassembled WGS sequence"/>
</dbReference>
<name>A0A2C5Y105_9HYPO</name>
<sequence>MPRPKKRRASSDADGSEGPASSPVAKPAKKTKTSYVPDGTDDEGNPFWELSSKRRIGISHFRNACLVNGISLSVSQYVALIKAAPAINAALQDLGQKIDGLESTIEPPAKASPKPDKAKNKPCKANIEATSDEDEG</sequence>
<dbReference type="SUPFAM" id="SSF54447">
    <property type="entry name" value="ssDNA-binding transcriptional regulator domain"/>
    <property type="match status" value="1"/>
</dbReference>
<dbReference type="EMBL" id="NJET01000074">
    <property type="protein sequence ID" value="PHH62367.1"/>
    <property type="molecule type" value="Genomic_DNA"/>
</dbReference>
<gene>
    <name evidence="2" type="ORF">CDD81_7229</name>
</gene>